<keyword evidence="5 6" id="KW-0472">Membrane</keyword>
<keyword evidence="2 6" id="KW-0813">Transport</keyword>
<feature type="transmembrane region" description="Helical" evidence="6">
    <location>
        <begin position="223"/>
        <end position="242"/>
    </location>
</feature>
<keyword evidence="4 6" id="KW-1133">Transmembrane helix</keyword>
<feature type="domain" description="ABC transmembrane type-1" evidence="7">
    <location>
        <begin position="61"/>
        <end position="242"/>
    </location>
</feature>
<dbReference type="GO" id="GO:0055085">
    <property type="term" value="P:transmembrane transport"/>
    <property type="evidence" value="ECO:0007669"/>
    <property type="project" value="InterPro"/>
</dbReference>
<dbReference type="PROSITE" id="PS50928">
    <property type="entry name" value="ABC_TM1"/>
    <property type="match status" value="1"/>
</dbReference>
<dbReference type="Proteomes" id="UP000600171">
    <property type="component" value="Unassembled WGS sequence"/>
</dbReference>
<dbReference type="GO" id="GO:0005886">
    <property type="term" value="C:plasma membrane"/>
    <property type="evidence" value="ECO:0007669"/>
    <property type="project" value="UniProtKB-SubCell"/>
</dbReference>
<dbReference type="PANTHER" id="PTHR30177:SF4">
    <property type="entry name" value="OSMOPROTECTANT IMPORT PERMEASE PROTEIN OSMW"/>
    <property type="match status" value="1"/>
</dbReference>
<sequence length="254" mass="26856">MSATTSEKTADLTAGSSWKALVIQPIALAVILGLMVWWLFAADLTETERITLDPGYLWGLTLQHLKLTAVSALFVLITAIPLGILLTRRPFRGVSGLFMALANIGQAAPIVGLIVLFAFWMGFGTPAAMVTLVAYAFLPVLKNTMVGLDAVDARLIEAARGMGMSALTVLWKVELPLAVPVMLAGIRTALVLLVGSATLATFIDGGGLGLLITTGVNLALDRVLIFGSLLVAVFALIIDWIARVVEYLATPKGL</sequence>
<keyword evidence="9" id="KW-1185">Reference proteome</keyword>
<reference evidence="8 9" key="1">
    <citation type="journal article" date="2014" name="Int. J. Syst. Evol. Microbiol.">
        <title>Complete genome sequence of Corynebacterium casei LMG S-19264T (=DSM 44701T), isolated from a smear-ripened cheese.</title>
        <authorList>
            <consortium name="US DOE Joint Genome Institute (JGI-PGF)"/>
            <person name="Walter F."/>
            <person name="Albersmeier A."/>
            <person name="Kalinowski J."/>
            <person name="Ruckert C."/>
        </authorList>
    </citation>
    <scope>NUCLEOTIDE SEQUENCE [LARGE SCALE GENOMIC DNA]</scope>
    <source>
        <strain evidence="8 9">CCM 8669</strain>
    </source>
</reference>
<dbReference type="GO" id="GO:0031460">
    <property type="term" value="P:glycine betaine transport"/>
    <property type="evidence" value="ECO:0007669"/>
    <property type="project" value="TreeGrafter"/>
</dbReference>
<comment type="similarity">
    <text evidence="6">Belongs to the binding-protein-dependent transport system permease family.</text>
</comment>
<keyword evidence="3 6" id="KW-0812">Transmembrane</keyword>
<feature type="transmembrane region" description="Helical" evidence="6">
    <location>
        <begin position="127"/>
        <end position="151"/>
    </location>
</feature>
<proteinExistence type="inferred from homology"/>
<dbReference type="EMBL" id="BMDC01000003">
    <property type="protein sequence ID" value="GGH64143.1"/>
    <property type="molecule type" value="Genomic_DNA"/>
</dbReference>
<dbReference type="AlphaFoldDB" id="A0A917IV71"/>
<dbReference type="SUPFAM" id="SSF161098">
    <property type="entry name" value="MetI-like"/>
    <property type="match status" value="1"/>
</dbReference>
<dbReference type="InterPro" id="IPR035906">
    <property type="entry name" value="MetI-like_sf"/>
</dbReference>
<dbReference type="PANTHER" id="PTHR30177">
    <property type="entry name" value="GLYCINE BETAINE/L-PROLINE TRANSPORT SYSTEM PERMEASE PROTEIN PROW"/>
    <property type="match status" value="1"/>
</dbReference>
<gene>
    <name evidence="8" type="ORF">GCM10007359_16140</name>
</gene>
<dbReference type="InterPro" id="IPR000515">
    <property type="entry name" value="MetI-like"/>
</dbReference>
<feature type="transmembrane region" description="Helical" evidence="6">
    <location>
        <begin position="98"/>
        <end position="121"/>
    </location>
</feature>
<feature type="transmembrane region" description="Helical" evidence="6">
    <location>
        <begin position="21"/>
        <end position="40"/>
    </location>
</feature>
<feature type="transmembrane region" description="Helical" evidence="6">
    <location>
        <begin position="67"/>
        <end position="86"/>
    </location>
</feature>
<name>A0A917IV71_9MICC</name>
<evidence type="ECO:0000313" key="9">
    <source>
        <dbReference type="Proteomes" id="UP000600171"/>
    </source>
</evidence>
<organism evidence="8 9">
    <name type="scientific">Rothia aerolata</name>
    <dbReference type="NCBI Taxonomy" id="1812262"/>
    <lineage>
        <taxon>Bacteria</taxon>
        <taxon>Bacillati</taxon>
        <taxon>Actinomycetota</taxon>
        <taxon>Actinomycetes</taxon>
        <taxon>Micrococcales</taxon>
        <taxon>Micrococcaceae</taxon>
        <taxon>Rothia</taxon>
    </lineage>
</organism>
<dbReference type="Gene3D" id="1.10.3720.10">
    <property type="entry name" value="MetI-like"/>
    <property type="match status" value="1"/>
</dbReference>
<dbReference type="Pfam" id="PF00528">
    <property type="entry name" value="BPD_transp_1"/>
    <property type="match status" value="1"/>
</dbReference>
<comment type="subcellular location">
    <subcellularLocation>
        <location evidence="6">Cell membrane</location>
        <topology evidence="6">Multi-pass membrane protein</topology>
    </subcellularLocation>
    <subcellularLocation>
        <location evidence="1">Membrane</location>
        <topology evidence="1">Multi-pass membrane protein</topology>
    </subcellularLocation>
</comment>
<feature type="transmembrane region" description="Helical" evidence="6">
    <location>
        <begin position="189"/>
        <end position="211"/>
    </location>
</feature>
<dbReference type="RefSeq" id="WP_188359873.1">
    <property type="nucleotide sequence ID" value="NZ_BMDC01000003.1"/>
</dbReference>
<evidence type="ECO:0000256" key="6">
    <source>
        <dbReference type="RuleBase" id="RU363032"/>
    </source>
</evidence>
<evidence type="ECO:0000256" key="1">
    <source>
        <dbReference type="ARBA" id="ARBA00004141"/>
    </source>
</evidence>
<evidence type="ECO:0000256" key="4">
    <source>
        <dbReference type="ARBA" id="ARBA00022989"/>
    </source>
</evidence>
<evidence type="ECO:0000256" key="5">
    <source>
        <dbReference type="ARBA" id="ARBA00023136"/>
    </source>
</evidence>
<evidence type="ECO:0000313" key="8">
    <source>
        <dbReference type="EMBL" id="GGH64143.1"/>
    </source>
</evidence>
<evidence type="ECO:0000259" key="7">
    <source>
        <dbReference type="PROSITE" id="PS50928"/>
    </source>
</evidence>
<dbReference type="CDD" id="cd06261">
    <property type="entry name" value="TM_PBP2"/>
    <property type="match status" value="1"/>
</dbReference>
<feature type="transmembrane region" description="Helical" evidence="6">
    <location>
        <begin position="163"/>
        <end position="183"/>
    </location>
</feature>
<evidence type="ECO:0000256" key="3">
    <source>
        <dbReference type="ARBA" id="ARBA00022692"/>
    </source>
</evidence>
<protein>
    <submittedName>
        <fullName evidence="8">Permease</fullName>
    </submittedName>
</protein>
<accession>A0A917IV71</accession>
<dbReference type="InterPro" id="IPR051204">
    <property type="entry name" value="ABC_transp_perm/SBD"/>
</dbReference>
<comment type="caution">
    <text evidence="8">The sequence shown here is derived from an EMBL/GenBank/DDBJ whole genome shotgun (WGS) entry which is preliminary data.</text>
</comment>
<evidence type="ECO:0000256" key="2">
    <source>
        <dbReference type="ARBA" id="ARBA00022448"/>
    </source>
</evidence>